<dbReference type="Proteomes" id="UP000005713">
    <property type="component" value="Unassembled WGS sequence"/>
</dbReference>
<evidence type="ECO:0008006" key="3">
    <source>
        <dbReference type="Google" id="ProtNLM"/>
    </source>
</evidence>
<protein>
    <recommendedName>
        <fullName evidence="3">Flagellar protein FliL</fullName>
    </recommendedName>
</protein>
<evidence type="ECO:0000313" key="2">
    <source>
        <dbReference type="Proteomes" id="UP000005713"/>
    </source>
</evidence>
<dbReference type="eggNOG" id="ENOG50316FU">
    <property type="taxonomic scope" value="Bacteria"/>
</dbReference>
<proteinExistence type="predicted"/>
<sequence length="170" mass="18047">MIKKLLPILLALIGTGAGIGAGIMLKPAPPPEEEVAAVDCIAPEGAVSHGTVEDASEHGAEPVTNEYVKLTNQFIVPVMSEERVQALVVASLSVEVTQGMTETVYAREPKLRDVFLQILFDHANIGGFDGSFTAGQRMDILRSALLDGARSVLGPEARDVLITEIARQDA</sequence>
<name>A3K306_SAGS3</name>
<accession>A3K306</accession>
<gene>
    <name evidence="1" type="ORF">SSE37_17173</name>
</gene>
<dbReference type="RefSeq" id="WP_005858535.1">
    <property type="nucleotide sequence ID" value="NZ_AAYA01000005.1"/>
</dbReference>
<keyword evidence="2" id="KW-1185">Reference proteome</keyword>
<comment type="caution">
    <text evidence="1">The sequence shown here is derived from an EMBL/GenBank/DDBJ whole genome shotgun (WGS) entry which is preliminary data.</text>
</comment>
<dbReference type="AlphaFoldDB" id="A3K306"/>
<evidence type="ECO:0000313" key="1">
    <source>
        <dbReference type="EMBL" id="EBA08565.1"/>
    </source>
</evidence>
<dbReference type="EMBL" id="AAYA01000005">
    <property type="protein sequence ID" value="EBA08565.1"/>
    <property type="molecule type" value="Genomic_DNA"/>
</dbReference>
<reference evidence="1 2" key="1">
    <citation type="submission" date="2006-06" db="EMBL/GenBank/DDBJ databases">
        <authorList>
            <person name="Moran M.A."/>
            <person name="Ferriera S."/>
            <person name="Johnson J."/>
            <person name="Kravitz S."/>
            <person name="Beeson K."/>
            <person name="Sutton G."/>
            <person name="Rogers Y.-H."/>
            <person name="Friedman R."/>
            <person name="Frazier M."/>
            <person name="Venter J.C."/>
        </authorList>
    </citation>
    <scope>NUCLEOTIDE SEQUENCE [LARGE SCALE GENOMIC DNA]</scope>
    <source>
        <strain evidence="1 2">E-37</strain>
    </source>
</reference>
<organism evidence="1 2">
    <name type="scientific">Sagittula stellata (strain ATCC 700073 / DSM 11524 / E-37)</name>
    <dbReference type="NCBI Taxonomy" id="388399"/>
    <lineage>
        <taxon>Bacteria</taxon>
        <taxon>Pseudomonadati</taxon>
        <taxon>Pseudomonadota</taxon>
        <taxon>Alphaproteobacteria</taxon>
        <taxon>Rhodobacterales</taxon>
        <taxon>Roseobacteraceae</taxon>
        <taxon>Sagittula</taxon>
    </lineage>
</organism>